<dbReference type="EMBL" id="DROD01000669">
    <property type="protein sequence ID" value="HHJ53612.1"/>
    <property type="molecule type" value="Genomic_DNA"/>
</dbReference>
<dbReference type="Proteomes" id="UP000886124">
    <property type="component" value="Unassembled WGS sequence"/>
</dbReference>
<proteinExistence type="predicted"/>
<accession>A0A7V5PRK9</accession>
<dbReference type="InterPro" id="IPR021516">
    <property type="entry name" value="DUF3179"/>
</dbReference>
<organism evidence="1">
    <name type="scientific">Caldithrix abyssi</name>
    <dbReference type="NCBI Taxonomy" id="187145"/>
    <lineage>
        <taxon>Bacteria</taxon>
        <taxon>Pseudomonadati</taxon>
        <taxon>Calditrichota</taxon>
        <taxon>Calditrichia</taxon>
        <taxon>Calditrichales</taxon>
        <taxon>Calditrichaceae</taxon>
        <taxon>Caldithrix</taxon>
    </lineage>
</organism>
<sequence>MEQLTVVYSRTLKNGRRLQLGASGWVYINTFVLYDLQTESMWYPYPREHVLRCVSGALADSTLPEVHSQRTTWDQWVEQYPDSKILME</sequence>
<dbReference type="AlphaFoldDB" id="A0A7V5PRK9"/>
<dbReference type="Pfam" id="PF11376">
    <property type="entry name" value="DUF3179"/>
    <property type="match status" value="1"/>
</dbReference>
<comment type="caution">
    <text evidence="1">The sequence shown here is derived from an EMBL/GenBank/DDBJ whole genome shotgun (WGS) entry which is preliminary data.</text>
</comment>
<name>A0A7V5PRK9_CALAY</name>
<gene>
    <name evidence="1" type="ORF">ENJ89_10490</name>
</gene>
<protein>
    <submittedName>
        <fullName evidence="1">DUF3179 domain-containing protein</fullName>
    </submittedName>
</protein>
<reference evidence="1" key="1">
    <citation type="journal article" date="2020" name="mSystems">
        <title>Genome- and Community-Level Interaction Insights into Carbon Utilization and Element Cycling Functions of Hydrothermarchaeota in Hydrothermal Sediment.</title>
        <authorList>
            <person name="Zhou Z."/>
            <person name="Liu Y."/>
            <person name="Xu W."/>
            <person name="Pan J."/>
            <person name="Luo Z.H."/>
            <person name="Li M."/>
        </authorList>
    </citation>
    <scope>NUCLEOTIDE SEQUENCE [LARGE SCALE GENOMIC DNA]</scope>
    <source>
        <strain evidence="1">HyVt-527</strain>
    </source>
</reference>
<evidence type="ECO:0000313" key="1">
    <source>
        <dbReference type="EMBL" id="HHJ53612.1"/>
    </source>
</evidence>